<dbReference type="PROSITE" id="PS00122">
    <property type="entry name" value="CARBOXYLESTERASE_B_1"/>
    <property type="match status" value="1"/>
</dbReference>
<evidence type="ECO:0000259" key="6">
    <source>
        <dbReference type="Pfam" id="PF00135"/>
    </source>
</evidence>
<dbReference type="InParanoid" id="A0A6P8ZAN1"/>
<keyword evidence="4" id="KW-0325">Glycoprotein</keyword>
<dbReference type="RefSeq" id="XP_034247701.1">
    <property type="nucleotide sequence ID" value="XM_034391810.1"/>
</dbReference>
<dbReference type="SUPFAM" id="SSF53474">
    <property type="entry name" value="alpha/beta-Hydrolases"/>
    <property type="match status" value="1"/>
</dbReference>
<dbReference type="OrthoDB" id="408631at2759"/>
<keyword evidence="3 5" id="KW-0378">Hydrolase</keyword>
<evidence type="ECO:0000256" key="1">
    <source>
        <dbReference type="ARBA" id="ARBA00005964"/>
    </source>
</evidence>
<dbReference type="AlphaFoldDB" id="A0A6P8ZAN1"/>
<evidence type="ECO:0000256" key="3">
    <source>
        <dbReference type="ARBA" id="ARBA00022801"/>
    </source>
</evidence>
<dbReference type="GeneID" id="117649241"/>
<keyword evidence="2" id="KW-0719">Serine esterase</keyword>
<protein>
    <recommendedName>
        <fullName evidence="5">Carboxylic ester hydrolase</fullName>
        <ecNumber evidence="5">3.1.1.-</ecNumber>
    </recommendedName>
</protein>
<dbReference type="PANTHER" id="PTHR11559">
    <property type="entry name" value="CARBOXYLESTERASE"/>
    <property type="match status" value="1"/>
</dbReference>
<accession>A0A6P8ZAN1</accession>
<feature type="domain" description="Carboxylesterase type B" evidence="6">
    <location>
        <begin position="64"/>
        <end position="644"/>
    </location>
</feature>
<dbReference type="Pfam" id="PF00135">
    <property type="entry name" value="COesterase"/>
    <property type="match status" value="1"/>
</dbReference>
<dbReference type="KEGG" id="tpal:117649241"/>
<evidence type="ECO:0000313" key="8">
    <source>
        <dbReference type="RefSeq" id="XP_034247701.1"/>
    </source>
</evidence>
<proteinExistence type="inferred from homology"/>
<feature type="chain" id="PRO_5028522570" description="Carboxylic ester hydrolase" evidence="5">
    <location>
        <begin position="33"/>
        <end position="694"/>
    </location>
</feature>
<evidence type="ECO:0000256" key="2">
    <source>
        <dbReference type="ARBA" id="ARBA00022487"/>
    </source>
</evidence>
<dbReference type="InterPro" id="IPR019819">
    <property type="entry name" value="Carboxylesterase_B_CS"/>
</dbReference>
<dbReference type="PROSITE" id="PS00941">
    <property type="entry name" value="CARBOXYLESTERASE_B_2"/>
    <property type="match status" value="1"/>
</dbReference>
<keyword evidence="7" id="KW-1185">Reference proteome</keyword>
<sequence length="694" mass="76590">MRLSSTATPSTARMPAFLALLWACLLLPTASAARTRTHTRAVGGTADNSLPDDPLLPNKRGFGPEVTVAQGRLLGRTLFSTKGTAFDAFSGIPYAAPPVGELRFKGPRPPSPWPGVRDARKEGRICTQPFFNLTRVLFTRLPKSMALLRGEELPGFVRIQPWLLQALANILTSGEDCLYLNVYTPREAARSSRAAGTAGLPVLLWVYGGGFVWGEGGLAFYDPDAFMDQGMVVVTFNYRLGPLGFMDLGRGSGMSGNAGIKDQAAALQWVRDNIAQFGGDPNKITVYGESAGAVGAHLHLMNPRSASMIRGAIITSGSAVHWWSSVPAATAARRARNLARWTPCRAEADGDARALVQCLRKVPARQLALLQEKGVGEEEWRYLPGRVAFVPSVEEADEEADEWDAPYLTESPRDLMVAGKTANVPIMLGFNSGESLIMFTGLTREPSEETLQMVERNVTGLLPDEVFQRLNLTEAEDLSRQIKRFYLGDGDPVSLAVRPKFFEMVTSIFMYLDTLMLSRYMTASPSAAPVYLYRFTYVGALNMFKNLLRIMSNEACHGDELPYVWRMRVAPASRPLGPSATEYRVRDTFSSMIANFIKTGSPTPAASGLNVTWPPFTAMEQSFLEMGERPVVRQDFRPETVSLWDGIYGRLLGGPIWSKMADIEARRRRRREAGLVDEKRRSRERREKVISGGR</sequence>
<evidence type="ECO:0000256" key="5">
    <source>
        <dbReference type="RuleBase" id="RU361235"/>
    </source>
</evidence>
<name>A0A6P8ZAN1_THRPL</name>
<dbReference type="Gene3D" id="3.40.50.1820">
    <property type="entry name" value="alpha/beta hydrolase"/>
    <property type="match status" value="1"/>
</dbReference>
<evidence type="ECO:0000313" key="7">
    <source>
        <dbReference type="Proteomes" id="UP000515158"/>
    </source>
</evidence>
<evidence type="ECO:0000256" key="4">
    <source>
        <dbReference type="ARBA" id="ARBA00023180"/>
    </source>
</evidence>
<keyword evidence="5" id="KW-0732">Signal</keyword>
<comment type="similarity">
    <text evidence="1 5">Belongs to the type-B carboxylesterase/lipase family.</text>
</comment>
<dbReference type="InterPro" id="IPR002018">
    <property type="entry name" value="CarbesteraseB"/>
</dbReference>
<gene>
    <name evidence="8" type="primary">LOC117649241</name>
</gene>
<organism evidence="8">
    <name type="scientific">Thrips palmi</name>
    <name type="common">Melon thrips</name>
    <dbReference type="NCBI Taxonomy" id="161013"/>
    <lineage>
        <taxon>Eukaryota</taxon>
        <taxon>Metazoa</taxon>
        <taxon>Ecdysozoa</taxon>
        <taxon>Arthropoda</taxon>
        <taxon>Hexapoda</taxon>
        <taxon>Insecta</taxon>
        <taxon>Pterygota</taxon>
        <taxon>Neoptera</taxon>
        <taxon>Paraneoptera</taxon>
        <taxon>Thysanoptera</taxon>
        <taxon>Terebrantia</taxon>
        <taxon>Thripoidea</taxon>
        <taxon>Thripidae</taxon>
        <taxon>Thrips</taxon>
    </lineage>
</organism>
<feature type="signal peptide" evidence="5">
    <location>
        <begin position="1"/>
        <end position="32"/>
    </location>
</feature>
<dbReference type="GO" id="GO:0052689">
    <property type="term" value="F:carboxylic ester hydrolase activity"/>
    <property type="evidence" value="ECO:0007669"/>
    <property type="project" value="UniProtKB-KW"/>
</dbReference>
<reference evidence="8" key="1">
    <citation type="submission" date="2025-08" db="UniProtKB">
        <authorList>
            <consortium name="RefSeq"/>
        </authorList>
    </citation>
    <scope>IDENTIFICATION</scope>
    <source>
        <tissue evidence="8">Total insect</tissue>
    </source>
</reference>
<dbReference type="Proteomes" id="UP000515158">
    <property type="component" value="Unplaced"/>
</dbReference>
<dbReference type="EC" id="3.1.1.-" evidence="5"/>
<dbReference type="InterPro" id="IPR050309">
    <property type="entry name" value="Type-B_Carboxylest/Lipase"/>
</dbReference>
<dbReference type="InterPro" id="IPR029058">
    <property type="entry name" value="AB_hydrolase_fold"/>
</dbReference>
<dbReference type="InterPro" id="IPR019826">
    <property type="entry name" value="Carboxylesterase_B_AS"/>
</dbReference>